<evidence type="ECO:0000256" key="2">
    <source>
        <dbReference type="ARBA" id="ARBA00023002"/>
    </source>
</evidence>
<dbReference type="Gene3D" id="3.40.1500.20">
    <property type="match status" value="1"/>
</dbReference>
<dbReference type="PANTHER" id="PTHR34557:SF1">
    <property type="entry name" value="PHYTOCHROMOBILIN:FERREDOXIN OXIDOREDUCTASE, CHLOROPLASTIC"/>
    <property type="match status" value="1"/>
</dbReference>
<evidence type="ECO:0000259" key="6">
    <source>
        <dbReference type="PROSITE" id="PS50011"/>
    </source>
</evidence>
<keyword evidence="2" id="KW-0560">Oxidoreductase</keyword>
<dbReference type="Proteomes" id="UP001085076">
    <property type="component" value="Miscellaneous, Linkage group lg10"/>
</dbReference>
<dbReference type="GO" id="GO:0010024">
    <property type="term" value="P:phytochromobilin biosynthetic process"/>
    <property type="evidence" value="ECO:0007669"/>
    <property type="project" value="InterPro"/>
</dbReference>
<keyword evidence="3" id="KW-0175">Coiled coil</keyword>
<dbReference type="PROSITE" id="PS00108">
    <property type="entry name" value="PROTEIN_KINASE_ST"/>
    <property type="match status" value="1"/>
</dbReference>
<reference evidence="7" key="1">
    <citation type="submission" date="2021-03" db="EMBL/GenBank/DDBJ databases">
        <authorList>
            <person name="Li Z."/>
            <person name="Yang C."/>
        </authorList>
    </citation>
    <scope>NUCLEOTIDE SEQUENCE</scope>
    <source>
        <strain evidence="7">Dzin_1.0</strain>
        <tissue evidence="7">Leaf</tissue>
    </source>
</reference>
<dbReference type="Pfam" id="PF03468">
    <property type="entry name" value="XS"/>
    <property type="match status" value="1"/>
</dbReference>
<evidence type="ECO:0000256" key="5">
    <source>
        <dbReference type="SAM" id="MobiDB-lite"/>
    </source>
</evidence>
<dbReference type="InterPro" id="IPR005380">
    <property type="entry name" value="XS_domain"/>
</dbReference>
<feature type="region of interest" description="Disordered" evidence="5">
    <location>
        <begin position="497"/>
        <end position="518"/>
    </location>
</feature>
<evidence type="ECO:0000256" key="4">
    <source>
        <dbReference type="ARBA" id="ARBA00023158"/>
    </source>
</evidence>
<dbReference type="InterPro" id="IPR000719">
    <property type="entry name" value="Prot_kinase_dom"/>
</dbReference>
<dbReference type="GO" id="GO:0005524">
    <property type="term" value="F:ATP binding"/>
    <property type="evidence" value="ECO:0007669"/>
    <property type="project" value="InterPro"/>
</dbReference>
<dbReference type="GO" id="GO:0050897">
    <property type="term" value="F:cobalt ion binding"/>
    <property type="evidence" value="ECO:0007669"/>
    <property type="project" value="InterPro"/>
</dbReference>
<dbReference type="InterPro" id="IPR008271">
    <property type="entry name" value="Ser/Thr_kinase_AS"/>
</dbReference>
<feature type="region of interest" description="Disordered" evidence="5">
    <location>
        <begin position="549"/>
        <end position="573"/>
    </location>
</feature>
<keyword evidence="8" id="KW-1185">Reference proteome</keyword>
<evidence type="ECO:0000256" key="1">
    <source>
        <dbReference type="ARBA" id="ARBA00006908"/>
    </source>
</evidence>
<dbReference type="Pfam" id="PF03470">
    <property type="entry name" value="zf-XS"/>
    <property type="match status" value="1"/>
</dbReference>
<dbReference type="PANTHER" id="PTHR34557">
    <property type="entry name" value="PHYTOCHROMOBILIN:FERREDOXIN OXIDOREDUCTASE, CHLOROPLASTIC"/>
    <property type="match status" value="1"/>
</dbReference>
<dbReference type="GO" id="GO:0031047">
    <property type="term" value="P:regulatory ncRNA-mediated gene silencing"/>
    <property type="evidence" value="ECO:0007669"/>
    <property type="project" value="UniProtKB-KW"/>
</dbReference>
<dbReference type="GO" id="GO:0050619">
    <property type="term" value="F:phytochromobilin:ferredoxin oxidoreductase activity"/>
    <property type="evidence" value="ECO:0007669"/>
    <property type="project" value="TreeGrafter"/>
</dbReference>
<dbReference type="InterPro" id="IPR038588">
    <property type="entry name" value="XS_domain_sf"/>
</dbReference>
<dbReference type="Pfam" id="PF05996">
    <property type="entry name" value="Fe_bilin_red"/>
    <property type="match status" value="1"/>
</dbReference>
<name>A0A9D5BXB6_9LILI</name>
<dbReference type="CDD" id="cd12266">
    <property type="entry name" value="RRM_like_XS"/>
    <property type="match status" value="1"/>
</dbReference>
<evidence type="ECO:0000256" key="3">
    <source>
        <dbReference type="ARBA" id="ARBA00023054"/>
    </source>
</evidence>
<dbReference type="Pfam" id="PF00069">
    <property type="entry name" value="Pkinase"/>
    <property type="match status" value="1"/>
</dbReference>
<dbReference type="EMBL" id="JAGGNH010000010">
    <property type="protein sequence ID" value="KAJ0962412.1"/>
    <property type="molecule type" value="Genomic_DNA"/>
</dbReference>
<dbReference type="InterPro" id="IPR005381">
    <property type="entry name" value="Znf-XS_domain"/>
</dbReference>
<evidence type="ECO:0000313" key="8">
    <source>
        <dbReference type="Proteomes" id="UP001085076"/>
    </source>
</evidence>
<dbReference type="InterPro" id="IPR011009">
    <property type="entry name" value="Kinase-like_dom_sf"/>
</dbReference>
<comment type="similarity">
    <text evidence="1">Belongs to the HY2 family.</text>
</comment>
<reference evidence="7" key="2">
    <citation type="journal article" date="2022" name="Hortic Res">
        <title>The genome of Dioscorea zingiberensis sheds light on the biosynthesis, origin and evolution of the medicinally important diosgenin saponins.</title>
        <authorList>
            <person name="Li Y."/>
            <person name="Tan C."/>
            <person name="Li Z."/>
            <person name="Guo J."/>
            <person name="Li S."/>
            <person name="Chen X."/>
            <person name="Wang C."/>
            <person name="Dai X."/>
            <person name="Yang H."/>
            <person name="Song W."/>
            <person name="Hou L."/>
            <person name="Xu J."/>
            <person name="Tong Z."/>
            <person name="Xu A."/>
            <person name="Yuan X."/>
            <person name="Wang W."/>
            <person name="Yang Q."/>
            <person name="Chen L."/>
            <person name="Sun Z."/>
            <person name="Wang K."/>
            <person name="Pan B."/>
            <person name="Chen J."/>
            <person name="Bao Y."/>
            <person name="Liu F."/>
            <person name="Qi X."/>
            <person name="Gang D.R."/>
            <person name="Wen J."/>
            <person name="Li J."/>
        </authorList>
    </citation>
    <scope>NUCLEOTIDE SEQUENCE</scope>
    <source>
        <strain evidence="7">Dzin_1.0</strain>
    </source>
</reference>
<feature type="domain" description="Protein kinase" evidence="6">
    <location>
        <begin position="122"/>
        <end position="492"/>
    </location>
</feature>
<comment type="caution">
    <text evidence="7">The sequence shown here is derived from an EMBL/GenBank/DDBJ whole genome shotgun (WGS) entry which is preliminary data.</text>
</comment>
<dbReference type="Gene3D" id="1.10.510.10">
    <property type="entry name" value="Transferase(Phosphotransferase) domain 1"/>
    <property type="match status" value="1"/>
</dbReference>
<dbReference type="GO" id="GO:0004672">
    <property type="term" value="F:protein kinase activity"/>
    <property type="evidence" value="ECO:0007669"/>
    <property type="project" value="InterPro"/>
</dbReference>
<dbReference type="SUPFAM" id="SSF56112">
    <property type="entry name" value="Protein kinase-like (PK-like)"/>
    <property type="match status" value="1"/>
</dbReference>
<dbReference type="PROSITE" id="PS50011">
    <property type="entry name" value="PROTEIN_KINASE_DOM"/>
    <property type="match status" value="1"/>
</dbReference>
<proteinExistence type="inferred from homology"/>
<keyword evidence="4" id="KW-0943">RNA-mediated gene silencing</keyword>
<evidence type="ECO:0000313" key="7">
    <source>
        <dbReference type="EMBL" id="KAJ0962412.1"/>
    </source>
</evidence>
<protein>
    <recommendedName>
        <fullName evidence="6">Protein kinase domain-containing protein</fullName>
    </recommendedName>
</protein>
<organism evidence="7 8">
    <name type="scientific">Dioscorea zingiberensis</name>
    <dbReference type="NCBI Taxonomy" id="325984"/>
    <lineage>
        <taxon>Eukaryota</taxon>
        <taxon>Viridiplantae</taxon>
        <taxon>Streptophyta</taxon>
        <taxon>Embryophyta</taxon>
        <taxon>Tracheophyta</taxon>
        <taxon>Spermatophyta</taxon>
        <taxon>Magnoliopsida</taxon>
        <taxon>Liliopsida</taxon>
        <taxon>Dioscoreales</taxon>
        <taxon>Dioscoreaceae</taxon>
        <taxon>Dioscorea</taxon>
    </lineage>
</organism>
<feature type="compositionally biased region" description="Acidic residues" evidence="5">
    <location>
        <begin position="561"/>
        <end position="573"/>
    </location>
</feature>
<dbReference type="AlphaFoldDB" id="A0A9D5BXB6"/>
<dbReference type="Gene3D" id="3.30.70.2890">
    <property type="entry name" value="XS domain"/>
    <property type="match status" value="1"/>
</dbReference>
<accession>A0A9D5BXB6</accession>
<sequence>MDISSLSYHKFVNFALEEAQLHTTLTPLPYQEKVRSMKVKDEKTVLHALSYKAPKIRLLRSLTIDGSSSMQVLDFAGIPDPMFDIPIFCANFFTIPSLSIIVLDLNPLYDTRTWQDYKEKYYLNLLPLGQKYAELLPWGEKITSESLSFFSPIVIWTKYATNQFKHDILFSAFMDYFKAWLELVDQALPETKSLQMLHNKEAQHRYLTWRAEKDPGHPLLKKLVGEDLARDVVRSFLFEGVDSLGTKTFLDYFPQYRREDGSINQKRSVIGKSYETRPWNAKGEFIGGSYFQPLSWNLQLKVALRAARELAFLHSAKTKVIYRDFKTSNILLDSICDHYLLKQMMINYSKLQSYNAKLSDFGLAKDGPTSDKSHVSTRIIGTHGYAAPEYLATGHLTTKSDVYSFGVVLLEMLSGQRAVDKNRPSGEHNLVESVRPYLTSKRNFFCVLDTKLEGQYSLGGAQKVATLALQCLLTEARYQPKIDEVVSALEQLQDAKDTTKSTLDEGKDSFKSKQTIDKGHAGEAQQMWEMERLHVLDLQRPLFSHNCEDIPSENFHPMDNSSEESSDLSDSDVDEYEARSYMNLKSGNPKVKRSSDIYRCPFCVGKKKLVYGYKDLLQHAIGVGSSNRSGKVKANHRALANFMENDISVTVPSIPQLADEDKRPLPTPKPAKKFVWPWTGILVNIPTEWKNGQVVGESGSKLKERLSRFNPVRVITLWNDEGHTGTAIVEFGRDWAGFKDAMAFEDQLEVQHHGKKDWCASEVKSSNLYGWVARADDYVSTDPIGKHLRKKGELKTIIDVAEEESRKMEKLVAYMKDQLDTRNRQLRELELKSQEVDMCCQKMVDKLYLTHQAYNEEIQLKQWLAKENSTRSSDDNVNKMAAVPVSAAQNQVE</sequence>
<dbReference type="InterPro" id="IPR009249">
    <property type="entry name" value="Ferredoxin-dep_bilin_Rdtase"/>
</dbReference>
<dbReference type="OrthoDB" id="496703at2759"/>
<gene>
    <name evidence="7" type="ORF">J5N97_030240</name>
</gene>